<evidence type="ECO:0000313" key="14">
    <source>
        <dbReference type="EMBL" id="KAF7307418.1"/>
    </source>
</evidence>
<comment type="caution">
    <text evidence="14">The sequence shown here is derived from an EMBL/GenBank/DDBJ whole genome shotgun (WGS) entry which is preliminary data.</text>
</comment>
<dbReference type="GeneID" id="59344661"/>
<evidence type="ECO:0000259" key="13">
    <source>
        <dbReference type="PROSITE" id="PS51695"/>
    </source>
</evidence>
<dbReference type="PROSITE" id="PS51695">
    <property type="entry name" value="SEDOLISIN"/>
    <property type="match status" value="1"/>
</dbReference>
<feature type="binding site" evidence="11">
    <location>
        <position position="548"/>
    </location>
    <ligand>
        <name>Ca(2+)</name>
        <dbReference type="ChEBI" id="CHEBI:29108"/>
    </ligand>
</feature>
<dbReference type="PANTHER" id="PTHR14218:SF15">
    <property type="entry name" value="TRIPEPTIDYL-PEPTIDASE 1"/>
    <property type="match status" value="1"/>
</dbReference>
<dbReference type="SUPFAM" id="SSF52743">
    <property type="entry name" value="Subtilisin-like"/>
    <property type="match status" value="1"/>
</dbReference>
<feature type="active site" description="Charge relay system" evidence="11">
    <location>
        <position position="288"/>
    </location>
</feature>
<organism evidence="14 15">
    <name type="scientific">Mycena indigotica</name>
    <dbReference type="NCBI Taxonomy" id="2126181"/>
    <lineage>
        <taxon>Eukaryota</taxon>
        <taxon>Fungi</taxon>
        <taxon>Dikarya</taxon>
        <taxon>Basidiomycota</taxon>
        <taxon>Agaricomycotina</taxon>
        <taxon>Agaricomycetes</taxon>
        <taxon>Agaricomycetidae</taxon>
        <taxon>Agaricales</taxon>
        <taxon>Marasmiineae</taxon>
        <taxon>Mycenaceae</taxon>
        <taxon>Mycena</taxon>
    </lineage>
</organism>
<feature type="signal peptide" evidence="12">
    <location>
        <begin position="1"/>
        <end position="18"/>
    </location>
</feature>
<evidence type="ECO:0000256" key="2">
    <source>
        <dbReference type="ARBA" id="ARBA00002451"/>
    </source>
</evidence>
<dbReference type="Pfam" id="PF09286">
    <property type="entry name" value="Pro-kuma_activ"/>
    <property type="match status" value="1"/>
</dbReference>
<comment type="subcellular location">
    <subcellularLocation>
        <location evidence="3">Secreted</location>
        <location evidence="3">Extracellular space</location>
    </subcellularLocation>
</comment>
<evidence type="ECO:0000256" key="8">
    <source>
        <dbReference type="ARBA" id="ARBA00022825"/>
    </source>
</evidence>
<dbReference type="InterPro" id="IPR030400">
    <property type="entry name" value="Sedolisin_dom"/>
</dbReference>
<feature type="binding site" evidence="11">
    <location>
        <position position="525"/>
    </location>
    <ligand>
        <name>Ca(2+)</name>
        <dbReference type="ChEBI" id="CHEBI:29108"/>
    </ligand>
</feature>
<dbReference type="PANTHER" id="PTHR14218">
    <property type="entry name" value="PROTEASE S8 TRIPEPTIDYL PEPTIDASE I CLN2"/>
    <property type="match status" value="1"/>
</dbReference>
<dbReference type="PROSITE" id="PS00138">
    <property type="entry name" value="SUBTILASE_SER"/>
    <property type="match status" value="1"/>
</dbReference>
<evidence type="ECO:0000256" key="6">
    <source>
        <dbReference type="ARBA" id="ARBA00022723"/>
    </source>
</evidence>
<dbReference type="RefSeq" id="XP_037222437.1">
    <property type="nucleotide sequence ID" value="XM_037362145.1"/>
</dbReference>
<dbReference type="GO" id="GO:0006508">
    <property type="term" value="P:proteolysis"/>
    <property type="evidence" value="ECO:0007669"/>
    <property type="project" value="UniProtKB-KW"/>
</dbReference>
<proteinExistence type="predicted"/>
<evidence type="ECO:0000256" key="9">
    <source>
        <dbReference type="ARBA" id="ARBA00022837"/>
    </source>
</evidence>
<evidence type="ECO:0000256" key="3">
    <source>
        <dbReference type="ARBA" id="ARBA00004239"/>
    </source>
</evidence>
<dbReference type="EMBL" id="JACAZF010000004">
    <property type="protein sequence ID" value="KAF7307418.1"/>
    <property type="molecule type" value="Genomic_DNA"/>
</dbReference>
<feature type="domain" description="Peptidase S53" evidence="13">
    <location>
        <begin position="210"/>
        <end position="570"/>
    </location>
</feature>
<evidence type="ECO:0000256" key="1">
    <source>
        <dbReference type="ARBA" id="ARBA00001910"/>
    </source>
</evidence>
<feature type="binding site" evidence="11">
    <location>
        <position position="526"/>
    </location>
    <ligand>
        <name>Ca(2+)</name>
        <dbReference type="ChEBI" id="CHEBI:29108"/>
    </ligand>
</feature>
<keyword evidence="10" id="KW-0865">Zymogen</keyword>
<comment type="cofactor">
    <cofactor evidence="11">
        <name>Ca(2+)</name>
        <dbReference type="ChEBI" id="CHEBI:29108"/>
    </cofactor>
    <text evidence="11">Binds 1 Ca(2+) ion per subunit.</text>
</comment>
<dbReference type="EC" id="3.4.14.10" evidence="4"/>
<keyword evidence="6 11" id="KW-0479">Metal-binding</keyword>
<dbReference type="GO" id="GO:0008240">
    <property type="term" value="F:tripeptidyl-peptidase activity"/>
    <property type="evidence" value="ECO:0007669"/>
    <property type="project" value="UniProtKB-EC"/>
</dbReference>
<keyword evidence="7 11" id="KW-0378">Hydrolase</keyword>
<dbReference type="InterPro" id="IPR000209">
    <property type="entry name" value="Peptidase_S8/S53_dom"/>
</dbReference>
<dbReference type="InterPro" id="IPR023828">
    <property type="entry name" value="Peptidase_S8_Ser-AS"/>
</dbReference>
<feature type="binding site" evidence="11">
    <location>
        <position position="550"/>
    </location>
    <ligand>
        <name>Ca(2+)</name>
        <dbReference type="ChEBI" id="CHEBI:29108"/>
    </ligand>
</feature>
<feature type="active site" description="Charge relay system" evidence="11">
    <location>
        <position position="484"/>
    </location>
</feature>
<dbReference type="InterPro" id="IPR050819">
    <property type="entry name" value="Tripeptidyl-peptidase_I"/>
</dbReference>
<evidence type="ECO:0000256" key="12">
    <source>
        <dbReference type="SAM" id="SignalP"/>
    </source>
</evidence>
<dbReference type="GO" id="GO:0046872">
    <property type="term" value="F:metal ion binding"/>
    <property type="evidence" value="ECO:0007669"/>
    <property type="project" value="UniProtKB-UniRule"/>
</dbReference>
<dbReference type="CDD" id="cd04056">
    <property type="entry name" value="Peptidases_S53"/>
    <property type="match status" value="1"/>
</dbReference>
<evidence type="ECO:0000256" key="7">
    <source>
        <dbReference type="ARBA" id="ARBA00022801"/>
    </source>
</evidence>
<evidence type="ECO:0000256" key="5">
    <source>
        <dbReference type="ARBA" id="ARBA00022670"/>
    </source>
</evidence>
<keyword evidence="9 11" id="KW-0106">Calcium</keyword>
<evidence type="ECO:0000256" key="4">
    <source>
        <dbReference type="ARBA" id="ARBA00012462"/>
    </source>
</evidence>
<sequence length="570" mass="60440">MSFARLLGTLSLVLVVSAGNLVQFEQRKSAPAGFTSKGPAGDDHPLSLRFGLASNNIAGLHEKLASISKPGSPDFRKWLSADEVKAFVAPSEETLKAFNSFASANGLKTTETSPFGEWVTVSMPVAKANKLFGAKYTNFTHADIPDPIMRTLSMSLPSELVNHIDVVHPSTAFALPDPGPRKPIRLGGLPKRAATAPENCDVSDRNPDNVITPACLQALYNIPATPATQENNALLVTGYQNQWAQIDDLQAFMKELRPDYSAGVNQTFLRLAIDHGTNPQLPGKSGIEAQLDIEYVAGIATGVPLQFLTVGGDDFLISLLHTAEFLASTPFPPTVMTTSYGREEPSFGNSLANKICDGYAAASARGVSLLFSSGDGGVNGNHDDPWDCELFVSVFPASCPYVTAVGSTISFNPEIAVNFTGGGFSEYFPLPSYQTAAVDAFLKTVPDGLPNFNRAGRGYPDLSLQGWNYLVTFNGQRIPVSGTSASAPTVAAMISLVNDKLIAAGKPVLGFLNPFVYANPSIFNDILIGHNSGWECPASTAGFDAAEGWDPLSGVGTPDFERLLAAALAT</sequence>
<keyword evidence="15" id="KW-1185">Reference proteome</keyword>
<dbReference type="Pfam" id="PF00082">
    <property type="entry name" value="Peptidase_S8"/>
    <property type="match status" value="1"/>
</dbReference>
<keyword evidence="12" id="KW-0732">Signal</keyword>
<keyword evidence="8 11" id="KW-0720">Serine protease</keyword>
<dbReference type="GO" id="GO:0004252">
    <property type="term" value="F:serine-type endopeptidase activity"/>
    <property type="evidence" value="ECO:0007669"/>
    <property type="project" value="UniProtKB-UniRule"/>
</dbReference>
<evidence type="ECO:0000256" key="10">
    <source>
        <dbReference type="ARBA" id="ARBA00023145"/>
    </source>
</evidence>
<dbReference type="InterPro" id="IPR015366">
    <property type="entry name" value="S53_propep"/>
</dbReference>
<comment type="function">
    <text evidence="2">Secreted tripeptidyl-peptidase which degrades proteins at acidic pHs and is involved in virulence.</text>
</comment>
<protein>
    <recommendedName>
        <fullName evidence="4">tripeptidyl-peptidase II</fullName>
        <ecNumber evidence="4">3.4.14.10</ecNumber>
    </recommendedName>
</protein>
<accession>A0A8H6SY38</accession>
<gene>
    <name evidence="14" type="ORF">MIND_00536200</name>
</gene>
<dbReference type="CDD" id="cd11377">
    <property type="entry name" value="Pro-peptidase_S53"/>
    <property type="match status" value="1"/>
</dbReference>
<comment type="catalytic activity">
    <reaction evidence="1">
        <text>Release of an N-terminal tripeptide from a polypeptide.</text>
        <dbReference type="EC" id="3.4.14.10"/>
    </reaction>
</comment>
<dbReference type="OrthoDB" id="409122at2759"/>
<dbReference type="Proteomes" id="UP000636479">
    <property type="component" value="Unassembled WGS sequence"/>
</dbReference>
<feature type="chain" id="PRO_5034401437" description="tripeptidyl-peptidase II" evidence="12">
    <location>
        <begin position="19"/>
        <end position="570"/>
    </location>
</feature>
<name>A0A8H6SY38_9AGAR</name>
<dbReference type="GO" id="GO:0005576">
    <property type="term" value="C:extracellular region"/>
    <property type="evidence" value="ECO:0007669"/>
    <property type="project" value="UniProtKB-SubCell"/>
</dbReference>
<feature type="active site" description="Charge relay system" evidence="11">
    <location>
        <position position="292"/>
    </location>
</feature>
<dbReference type="SMART" id="SM00944">
    <property type="entry name" value="Pro-kuma_activ"/>
    <property type="match status" value="1"/>
</dbReference>
<dbReference type="InterPro" id="IPR036852">
    <property type="entry name" value="Peptidase_S8/S53_dom_sf"/>
</dbReference>
<dbReference type="AlphaFoldDB" id="A0A8H6SY38"/>
<evidence type="ECO:0000313" key="15">
    <source>
        <dbReference type="Proteomes" id="UP000636479"/>
    </source>
</evidence>
<evidence type="ECO:0000256" key="11">
    <source>
        <dbReference type="PROSITE-ProRule" id="PRU01032"/>
    </source>
</evidence>
<reference evidence="14" key="1">
    <citation type="submission" date="2020-05" db="EMBL/GenBank/DDBJ databases">
        <title>Mycena genomes resolve the evolution of fungal bioluminescence.</title>
        <authorList>
            <person name="Tsai I.J."/>
        </authorList>
    </citation>
    <scope>NUCLEOTIDE SEQUENCE</scope>
    <source>
        <strain evidence="14">171206Taipei</strain>
    </source>
</reference>
<dbReference type="SUPFAM" id="SSF54897">
    <property type="entry name" value="Protease propeptides/inhibitors"/>
    <property type="match status" value="1"/>
</dbReference>
<keyword evidence="5 11" id="KW-0645">Protease</keyword>
<dbReference type="Gene3D" id="3.40.50.200">
    <property type="entry name" value="Peptidase S8/S53 domain"/>
    <property type="match status" value="1"/>
</dbReference>